<comment type="caution">
    <text evidence="1">The sequence shown here is derived from an EMBL/GenBank/DDBJ whole genome shotgun (WGS) entry which is preliminary data.</text>
</comment>
<gene>
    <name evidence="1" type="ORF">RUM43_002206</name>
</gene>
<proteinExistence type="predicted"/>
<name>A0AAN8NSZ7_POLSC</name>
<dbReference type="AlphaFoldDB" id="A0AAN8NSZ7"/>
<evidence type="ECO:0000313" key="1">
    <source>
        <dbReference type="EMBL" id="KAK6628394.1"/>
    </source>
</evidence>
<dbReference type="Proteomes" id="UP001372834">
    <property type="component" value="Unassembled WGS sequence"/>
</dbReference>
<organism evidence="1 2">
    <name type="scientific">Polyplax serrata</name>
    <name type="common">Common mouse louse</name>
    <dbReference type="NCBI Taxonomy" id="468196"/>
    <lineage>
        <taxon>Eukaryota</taxon>
        <taxon>Metazoa</taxon>
        <taxon>Ecdysozoa</taxon>
        <taxon>Arthropoda</taxon>
        <taxon>Hexapoda</taxon>
        <taxon>Insecta</taxon>
        <taxon>Pterygota</taxon>
        <taxon>Neoptera</taxon>
        <taxon>Paraneoptera</taxon>
        <taxon>Psocodea</taxon>
        <taxon>Troctomorpha</taxon>
        <taxon>Phthiraptera</taxon>
        <taxon>Anoplura</taxon>
        <taxon>Polyplacidae</taxon>
        <taxon>Polyplax</taxon>
    </lineage>
</organism>
<feature type="non-terminal residue" evidence="1">
    <location>
        <position position="1"/>
    </location>
</feature>
<reference evidence="1 2" key="1">
    <citation type="submission" date="2023-10" db="EMBL/GenBank/DDBJ databases">
        <title>Genomes of two closely related lineages of the louse Polyplax serrata with different host specificities.</title>
        <authorList>
            <person name="Martinu J."/>
            <person name="Tarabai H."/>
            <person name="Stefka J."/>
            <person name="Hypsa V."/>
        </authorList>
    </citation>
    <scope>NUCLEOTIDE SEQUENCE [LARGE SCALE GENOMIC DNA]</scope>
    <source>
        <strain evidence="1">HR10_N</strain>
    </source>
</reference>
<protein>
    <submittedName>
        <fullName evidence="1">Uncharacterized protein</fullName>
    </submittedName>
</protein>
<evidence type="ECO:0000313" key="2">
    <source>
        <dbReference type="Proteomes" id="UP001372834"/>
    </source>
</evidence>
<dbReference type="EMBL" id="JAWJWE010000036">
    <property type="protein sequence ID" value="KAK6628394.1"/>
    <property type="molecule type" value="Genomic_DNA"/>
</dbReference>
<accession>A0AAN8NSZ7</accession>
<sequence length="98" mass="11321">RATEKCENDEPLLELLCSRKTCLTPTRRKPVGKKMKSKEKMYFLLIHSDLYPEKEVIFLKAPGRKEVENRKRKEDIARTGYPKVFAPTTAVLVDSVLV</sequence>